<dbReference type="PANTHER" id="PTHR30203:SF33">
    <property type="entry name" value="BLR4455 PROTEIN"/>
    <property type="match status" value="1"/>
</dbReference>
<reference evidence="3" key="1">
    <citation type="submission" date="2023-07" db="EMBL/GenBank/DDBJ databases">
        <authorList>
            <person name="Kim M."/>
        </authorList>
    </citation>
    <scope>NUCLEOTIDE SEQUENCE</scope>
    <source>
        <strain evidence="3">BIUV-7</strain>
    </source>
</reference>
<feature type="signal peptide" evidence="2">
    <location>
        <begin position="1"/>
        <end position="25"/>
    </location>
</feature>
<dbReference type="PROSITE" id="PS51257">
    <property type="entry name" value="PROKAR_LIPOPROTEIN"/>
    <property type="match status" value="1"/>
</dbReference>
<keyword evidence="2" id="KW-0564">Palmitate</keyword>
<dbReference type="NCBIfam" id="TIGR01845">
    <property type="entry name" value="outer_NodT"/>
    <property type="match status" value="1"/>
</dbReference>
<dbReference type="RefSeq" id="WP_303539552.1">
    <property type="nucleotide sequence ID" value="NZ_JAUOTP010000001.1"/>
</dbReference>
<dbReference type="Proteomes" id="UP001169764">
    <property type="component" value="Unassembled WGS sequence"/>
</dbReference>
<feature type="chain" id="PRO_5044991452" evidence="2">
    <location>
        <begin position="26"/>
        <end position="483"/>
    </location>
</feature>
<keyword evidence="2" id="KW-1134">Transmembrane beta strand</keyword>
<dbReference type="Gene3D" id="1.20.1600.10">
    <property type="entry name" value="Outer membrane efflux proteins (OEP)"/>
    <property type="match status" value="1"/>
</dbReference>
<comment type="similarity">
    <text evidence="1 2">Belongs to the outer membrane factor (OMF) (TC 1.B.17) family.</text>
</comment>
<keyword evidence="2" id="KW-0732">Signal</keyword>
<proteinExistence type="inferred from homology"/>
<name>A0ABT8Y4K0_9SPHN</name>
<gene>
    <name evidence="3" type="ORF">Q4F19_02475</name>
</gene>
<dbReference type="Gene3D" id="2.20.200.10">
    <property type="entry name" value="Outer membrane efflux proteins (OEP)"/>
    <property type="match status" value="1"/>
</dbReference>
<evidence type="ECO:0000313" key="4">
    <source>
        <dbReference type="Proteomes" id="UP001169764"/>
    </source>
</evidence>
<dbReference type="SUPFAM" id="SSF56954">
    <property type="entry name" value="Outer membrane efflux proteins (OEP)"/>
    <property type="match status" value="1"/>
</dbReference>
<dbReference type="Pfam" id="PF02321">
    <property type="entry name" value="OEP"/>
    <property type="match status" value="2"/>
</dbReference>
<keyword evidence="2" id="KW-0812">Transmembrane</keyword>
<organism evidence="3 4">
    <name type="scientific">Sphingomonas natans</name>
    <dbReference type="NCBI Taxonomy" id="3063330"/>
    <lineage>
        <taxon>Bacteria</taxon>
        <taxon>Pseudomonadati</taxon>
        <taxon>Pseudomonadota</taxon>
        <taxon>Alphaproteobacteria</taxon>
        <taxon>Sphingomonadales</taxon>
        <taxon>Sphingomonadaceae</taxon>
        <taxon>Sphingomonas</taxon>
    </lineage>
</organism>
<evidence type="ECO:0000313" key="3">
    <source>
        <dbReference type="EMBL" id="MDO6413239.1"/>
    </source>
</evidence>
<comment type="caution">
    <text evidence="3">The sequence shown here is derived from an EMBL/GenBank/DDBJ whole genome shotgun (WGS) entry which is preliminary data.</text>
</comment>
<keyword evidence="4" id="KW-1185">Reference proteome</keyword>
<dbReference type="InterPro" id="IPR003423">
    <property type="entry name" value="OMP_efflux"/>
</dbReference>
<dbReference type="EMBL" id="JAUOTP010000001">
    <property type="protein sequence ID" value="MDO6413239.1"/>
    <property type="molecule type" value="Genomic_DNA"/>
</dbReference>
<keyword evidence="2" id="KW-0449">Lipoprotein</keyword>
<comment type="subcellular location">
    <subcellularLocation>
        <location evidence="2">Cell membrane</location>
        <topology evidence="2">Lipid-anchor</topology>
    </subcellularLocation>
</comment>
<protein>
    <submittedName>
        <fullName evidence="3">Efflux transporter outer membrane subunit</fullName>
    </submittedName>
</protein>
<dbReference type="PANTHER" id="PTHR30203">
    <property type="entry name" value="OUTER MEMBRANE CATION EFFLUX PROTEIN"/>
    <property type="match status" value="1"/>
</dbReference>
<sequence>MAVRARIFASAATALLLAGCSFAPAYRPAATPTPAAFKEDQPVPPAGWAAAAPQDMATRGAWWTVFADPVLDDLEARAERASPTLAAAISRYDAARAEVREAKADLYPQVDASAQIRRERLSGDRPVALSGSAEYTQRLVGASARYELDLWGRIRNEVSARGAEAQASRADLGNVRLSLQADLADAYLRLRGLDAEKQLLERTVVAYTRARDLTQTRHDGGVANGLDVSRSRTILSSARAQLSDVANSRAALEHQIAALIGELPSTFALAADVKPFAPPILPAAPPSELLQRRPDVAQAERSAYAANRRIGVARAAWFPTLSLGAQGGYNSVRSDVISSPASFWTLGPAMLVQTIFDGGRRAAQVRISRAEYETAAADYRGTVLTAFREAEDSLAGARLLAQASVDQRDAAEAAARTEQLALIRYRDGASDYLDVVTAQTAALDAERSALQVQTRRMQAAVALVRAFGGDYRDGAPPAQPAQP</sequence>
<dbReference type="InterPro" id="IPR010131">
    <property type="entry name" value="MdtP/NodT-like"/>
</dbReference>
<evidence type="ECO:0000256" key="2">
    <source>
        <dbReference type="RuleBase" id="RU362097"/>
    </source>
</evidence>
<accession>A0ABT8Y4K0</accession>
<evidence type="ECO:0000256" key="1">
    <source>
        <dbReference type="ARBA" id="ARBA00007613"/>
    </source>
</evidence>
<keyword evidence="2" id="KW-0472">Membrane</keyword>